<reference evidence="3" key="2">
    <citation type="submission" date="2011-02" db="EMBL/GenBank/DDBJ databases">
        <authorList>
            <person name="MacLean D."/>
        </authorList>
    </citation>
    <scope>NUCLEOTIDE SEQUENCE</scope>
</reference>
<evidence type="ECO:0000256" key="2">
    <source>
        <dbReference type="SAM" id="SignalP"/>
    </source>
</evidence>
<reference evidence="3" key="1">
    <citation type="journal article" date="2011" name="PLoS Biol.">
        <title>Gene gain and loss during evolution of obligate parasitism in the white rust pathogen of Arabidopsis thaliana.</title>
        <authorList>
            <person name="Kemen E."/>
            <person name="Gardiner A."/>
            <person name="Schultz-Larsen T."/>
            <person name="Kemen A.C."/>
            <person name="Balmuth A.L."/>
            <person name="Robert-Seilaniantz A."/>
            <person name="Bailey K."/>
            <person name="Holub E."/>
            <person name="Studholme D.J."/>
            <person name="Maclean D."/>
            <person name="Jones J.D."/>
        </authorList>
    </citation>
    <scope>NUCLEOTIDE SEQUENCE</scope>
</reference>
<name>F0WDT9_9STRA</name>
<evidence type="ECO:0000313" key="3">
    <source>
        <dbReference type="EMBL" id="CCA19366.1"/>
    </source>
</evidence>
<feature type="signal peptide" evidence="2">
    <location>
        <begin position="1"/>
        <end position="23"/>
    </location>
</feature>
<dbReference type="HOGENOM" id="CLU_472848_0_0_1"/>
<gene>
    <name evidence="3" type="primary">AlNc14C69G4807</name>
    <name evidence="3" type="ORF">ALNC14_055090</name>
</gene>
<evidence type="ECO:0000256" key="1">
    <source>
        <dbReference type="SAM" id="MobiDB-lite"/>
    </source>
</evidence>
<accession>F0WDT9</accession>
<protein>
    <submittedName>
        <fullName evidence="3">CHXC2</fullName>
    </submittedName>
</protein>
<proteinExistence type="predicted"/>
<organism evidence="3">
    <name type="scientific">Albugo laibachii Nc14</name>
    <dbReference type="NCBI Taxonomy" id="890382"/>
    <lineage>
        <taxon>Eukaryota</taxon>
        <taxon>Sar</taxon>
        <taxon>Stramenopiles</taxon>
        <taxon>Oomycota</taxon>
        <taxon>Peronosporomycetes</taxon>
        <taxon>Albuginales</taxon>
        <taxon>Albuginaceae</taxon>
        <taxon>Albugo</taxon>
    </lineage>
</organism>
<sequence length="650" mass="72119">MKSSRSLCKVLILVYIHVFHCSASTKSRMTLKIGFTREESLKECHDCLLNRVERIRLTPSNYQFIEPKYSATGHTTLPRNKMSFEAGMTHFYAFNVVNFCQKFNKCTTIDPPAISEVKKNDEEVYFGPDATLDKQPDPIKCMLKLREAVSSICKICLAEASKSQFIGELIVMSPKRSQRHTLFVLFSNQTSKKIERSCKSSCGKSAHTWHLSGDHCEGFLRKLLRDEGTKHKFGATELKANLVSSAVESSSMPFSEKDMIGTINCLATQDRKSASHACHRCLVRHFSAPIIVVTTEAAHGFRLKKPRTIIHIVGELKIERRIASECKESCGMVQSLLPDNRACGIQFDDIFSQSLENGRISSKYSTFEEVNATEDVHSNVLGKCIWASFKWGGMSQCAGCIAVPLQKGEQMQVSALSDITSLFKVPETTLMTDIAQCVATNKCDELVVVPTEFCAHEMLLKQTQHTSTNTNARRHSSSNTAGPSTLNLNSHQQSIGIYDKAGSKNVASQNTVTGVKRKRDNLQLDLNRLASTGQPEPEHVVVLHWSSSNSQGCLECLAITDELILISVEKSYAWVINADKNYFAEGWYCPYCGDVEVQNTMLLDVSSLLSISSIKVRKYFPSNAAQDSATSAAYTTLPIVGPGRNAKTKP</sequence>
<feature type="chain" id="PRO_5003263402" evidence="2">
    <location>
        <begin position="24"/>
        <end position="650"/>
    </location>
</feature>
<dbReference type="EMBL" id="FR824114">
    <property type="protein sequence ID" value="CCA19366.1"/>
    <property type="molecule type" value="Genomic_DNA"/>
</dbReference>
<feature type="region of interest" description="Disordered" evidence="1">
    <location>
        <begin position="465"/>
        <end position="485"/>
    </location>
</feature>
<dbReference type="AlphaFoldDB" id="F0WDT9"/>
<keyword evidence="2" id="KW-0732">Signal</keyword>